<feature type="transmembrane region" description="Helical" evidence="1">
    <location>
        <begin position="12"/>
        <end position="28"/>
    </location>
</feature>
<dbReference type="GO" id="GO:0016746">
    <property type="term" value="F:acyltransferase activity"/>
    <property type="evidence" value="ECO:0007669"/>
    <property type="project" value="UniProtKB-KW"/>
</dbReference>
<feature type="domain" description="Acyltransferase 3" evidence="2">
    <location>
        <begin position="5"/>
        <end position="337"/>
    </location>
</feature>
<comment type="caution">
    <text evidence="3">The sequence shown here is derived from an EMBL/GenBank/DDBJ whole genome shotgun (WGS) entry which is preliminary data.</text>
</comment>
<dbReference type="Proteomes" id="UP000664761">
    <property type="component" value="Unassembled WGS sequence"/>
</dbReference>
<dbReference type="PANTHER" id="PTHR23028">
    <property type="entry name" value="ACETYLTRANSFERASE"/>
    <property type="match status" value="1"/>
</dbReference>
<dbReference type="InterPro" id="IPR002656">
    <property type="entry name" value="Acyl_transf_3_dom"/>
</dbReference>
<feature type="transmembrane region" description="Helical" evidence="1">
    <location>
        <begin position="104"/>
        <end position="123"/>
    </location>
</feature>
<feature type="transmembrane region" description="Helical" evidence="1">
    <location>
        <begin position="78"/>
        <end position="98"/>
    </location>
</feature>
<keyword evidence="1" id="KW-1133">Transmembrane helix</keyword>
<protein>
    <submittedName>
        <fullName evidence="3">Acyltransferase</fullName>
    </submittedName>
</protein>
<organism evidence="3 4">
    <name type="scientific">Sneathiella sedimenti</name>
    <dbReference type="NCBI Taxonomy" id="2816034"/>
    <lineage>
        <taxon>Bacteria</taxon>
        <taxon>Pseudomonadati</taxon>
        <taxon>Pseudomonadota</taxon>
        <taxon>Alphaproteobacteria</taxon>
        <taxon>Sneathiellales</taxon>
        <taxon>Sneathiellaceae</taxon>
        <taxon>Sneathiella</taxon>
    </lineage>
</organism>
<feature type="transmembrane region" description="Helical" evidence="1">
    <location>
        <begin position="197"/>
        <end position="216"/>
    </location>
</feature>
<evidence type="ECO:0000313" key="4">
    <source>
        <dbReference type="Proteomes" id="UP000664761"/>
    </source>
</evidence>
<keyword evidence="3" id="KW-0012">Acyltransferase</keyword>
<dbReference type="RefSeq" id="WP_207046332.1">
    <property type="nucleotide sequence ID" value="NZ_JAFLNC010000004.1"/>
</dbReference>
<dbReference type="PANTHER" id="PTHR23028:SF53">
    <property type="entry name" value="ACYL_TRANSF_3 DOMAIN-CONTAINING PROTEIN"/>
    <property type="match status" value="1"/>
</dbReference>
<feature type="transmembrane region" description="Helical" evidence="1">
    <location>
        <begin position="34"/>
        <end position="57"/>
    </location>
</feature>
<reference evidence="3 4" key="1">
    <citation type="submission" date="2021-03" db="EMBL/GenBank/DDBJ databases">
        <title>Sneathiella sp. CAU 1612 isolated from Kang Won-do.</title>
        <authorList>
            <person name="Kim W."/>
        </authorList>
    </citation>
    <scope>NUCLEOTIDE SEQUENCE [LARGE SCALE GENOMIC DNA]</scope>
    <source>
        <strain evidence="3 4">CAU 1612</strain>
    </source>
</reference>
<keyword evidence="3" id="KW-0808">Transferase</keyword>
<evidence type="ECO:0000256" key="1">
    <source>
        <dbReference type="SAM" id="Phobius"/>
    </source>
</evidence>
<feature type="transmembrane region" description="Helical" evidence="1">
    <location>
        <begin position="321"/>
        <end position="338"/>
    </location>
</feature>
<accession>A0ABS3F7I7</accession>
<gene>
    <name evidence="3" type="ORF">J0X12_12750</name>
</gene>
<feature type="transmembrane region" description="Helical" evidence="1">
    <location>
        <begin position="253"/>
        <end position="272"/>
    </location>
</feature>
<evidence type="ECO:0000259" key="2">
    <source>
        <dbReference type="Pfam" id="PF01757"/>
    </source>
</evidence>
<keyword evidence="1" id="KW-0472">Membrane</keyword>
<dbReference type="Pfam" id="PF01757">
    <property type="entry name" value="Acyl_transf_3"/>
    <property type="match status" value="1"/>
</dbReference>
<dbReference type="InterPro" id="IPR050879">
    <property type="entry name" value="Acyltransferase_3"/>
</dbReference>
<feature type="transmembrane region" description="Helical" evidence="1">
    <location>
        <begin position="279"/>
        <end position="301"/>
    </location>
</feature>
<proteinExistence type="predicted"/>
<keyword evidence="1" id="KW-0812">Transmembrane</keyword>
<dbReference type="EMBL" id="JAFLNC010000004">
    <property type="protein sequence ID" value="MBO0334489.1"/>
    <property type="molecule type" value="Genomic_DNA"/>
</dbReference>
<name>A0ABS3F7I7_9PROT</name>
<evidence type="ECO:0000313" key="3">
    <source>
        <dbReference type="EMBL" id="MBO0334489.1"/>
    </source>
</evidence>
<feature type="transmembrane region" description="Helical" evidence="1">
    <location>
        <begin position="350"/>
        <end position="370"/>
    </location>
</feature>
<sequence>MQYRPEIDGLRAVAVGLVLLYHAGFGFLGRNDWFAAADIGVDIFFVISGYLITTIILKEMRETGAFSFRNFYERRARRILPALFFVILVSFPVALYILSSSELTAFLDSILYIVFFISNYFFYQQGVQIGAESLSIEPFLHTWSLAIEEQFYLIFPVILLLSARYSPKFTLSLFFTLFFLSLLFADFNTYRRSEFNYFMLISRFWELLAGAILAFLENEYGKIRHQFLNGVMPVVGMSMILWFLLLFDPGPAHPSLTTLVPVVGTALVIAFASREDLVGVILGSRPLVALGLISYSLYLWHFPVFAYFDRTQPAPTNLDKIGWVVLSIILATLSYFLIEQPFRNRRLITAKPFFLSIATVAIVIVGLSFLGEPGKISELTAILD</sequence>
<feature type="transmembrane region" description="Helical" evidence="1">
    <location>
        <begin position="169"/>
        <end position="185"/>
    </location>
</feature>
<keyword evidence="4" id="KW-1185">Reference proteome</keyword>
<feature type="transmembrane region" description="Helical" evidence="1">
    <location>
        <begin position="228"/>
        <end position="247"/>
    </location>
</feature>